<reference evidence="3" key="1">
    <citation type="submission" date="2017-04" db="EMBL/GenBank/DDBJ databases">
        <title>Plasmodium gonderi genome.</title>
        <authorList>
            <person name="Arisue N."/>
            <person name="Honma H."/>
            <person name="Kawai S."/>
            <person name="Tougan T."/>
            <person name="Tanabe K."/>
            <person name="Horii T."/>
        </authorList>
    </citation>
    <scope>NUCLEOTIDE SEQUENCE [LARGE SCALE GENOMIC DNA]</scope>
    <source>
        <strain evidence="3">ATCC 30045</strain>
    </source>
</reference>
<protein>
    <submittedName>
        <fullName evidence="2">Variable surface protein</fullName>
    </submittedName>
</protein>
<proteinExistence type="predicted"/>
<dbReference type="Proteomes" id="UP000195521">
    <property type="component" value="Unassembled WGS sequence"/>
</dbReference>
<name>A0A1Y1JJV6_PLAGO</name>
<keyword evidence="1" id="KW-0472">Membrane</keyword>
<evidence type="ECO:0000313" key="2">
    <source>
        <dbReference type="EMBL" id="GAW82731.1"/>
    </source>
</evidence>
<comment type="caution">
    <text evidence="2">The sequence shown here is derived from an EMBL/GenBank/DDBJ whole genome shotgun (WGS) entry which is preliminary data.</text>
</comment>
<keyword evidence="1" id="KW-0812">Transmembrane</keyword>
<feature type="transmembrane region" description="Helical" evidence="1">
    <location>
        <begin position="251"/>
        <end position="277"/>
    </location>
</feature>
<dbReference type="InterPro" id="IPR008780">
    <property type="entry name" value="Plasmodium_Vir"/>
</dbReference>
<dbReference type="OrthoDB" id="381216at2759"/>
<sequence length="320" mass="38558">MPSTKYNHYILVRLFDNYKIIIKEDFKDYKKCEEENPCKNDDPCEYKELCENDEDSERVQSCEHYIKEYVKNFNFDLSSTCRTVTHYLQNQKSTNEINTYVGCMYLYYWLYNDLLHKNKNSVYIKNLYDAFINAFNRNTVTPICSDFNMHLTQEVLENLKDIYEINTKLYNFINGRGECSGDRKCKCGEECANTYMRHQKNCQSNQYPDFCNALKNIRQQYNEEMEKEKCNNIEYQILPIFQAKNIRVSPLIPIVIILVISIFLFNIYKFTTFGSYFRRIIKRKRNKWNNIVEEYNMFQNYETMNSIPKNSIYNIKYSSV</sequence>
<evidence type="ECO:0000256" key="1">
    <source>
        <dbReference type="SAM" id="Phobius"/>
    </source>
</evidence>
<gene>
    <name evidence="2" type="ORF">PGO_130030</name>
</gene>
<organism evidence="2 3">
    <name type="scientific">Plasmodium gonderi</name>
    <dbReference type="NCBI Taxonomy" id="77519"/>
    <lineage>
        <taxon>Eukaryota</taxon>
        <taxon>Sar</taxon>
        <taxon>Alveolata</taxon>
        <taxon>Apicomplexa</taxon>
        <taxon>Aconoidasida</taxon>
        <taxon>Haemosporida</taxon>
        <taxon>Plasmodiidae</taxon>
        <taxon>Plasmodium</taxon>
        <taxon>Plasmodium (Plasmodium)</taxon>
    </lineage>
</organism>
<keyword evidence="1" id="KW-1133">Transmembrane helix</keyword>
<dbReference type="EMBL" id="BDQF01000014">
    <property type="protein sequence ID" value="GAW82731.1"/>
    <property type="molecule type" value="Genomic_DNA"/>
</dbReference>
<dbReference type="RefSeq" id="XP_028545320.1">
    <property type="nucleotide sequence ID" value="XM_028689519.1"/>
</dbReference>
<accession>A0A1Y1JJV6</accession>
<dbReference type="AlphaFoldDB" id="A0A1Y1JJV6"/>
<keyword evidence="3" id="KW-1185">Reference proteome</keyword>
<dbReference type="GeneID" id="39749469"/>
<dbReference type="OMA" id="ECANTYM"/>
<dbReference type="Pfam" id="PF05795">
    <property type="entry name" value="Plasmodium_Vir"/>
    <property type="match status" value="1"/>
</dbReference>
<evidence type="ECO:0000313" key="3">
    <source>
        <dbReference type="Proteomes" id="UP000195521"/>
    </source>
</evidence>